<evidence type="ECO:0000313" key="2">
    <source>
        <dbReference type="EMBL" id="CCO47180.1"/>
    </source>
</evidence>
<accession>A0AAV2VRT6</accession>
<dbReference type="PANTHER" id="PTHR43792:SF1">
    <property type="entry name" value="N-ACETYLTRANSFERASE DOMAIN-CONTAINING PROTEIN"/>
    <property type="match status" value="1"/>
</dbReference>
<comment type="caution">
    <text evidence="2">The sequence shown here is derived from an EMBL/GenBank/DDBJ whole genome shotgun (WGS) entry which is preliminary data.</text>
</comment>
<dbReference type="GO" id="GO:0016747">
    <property type="term" value="F:acyltransferase activity, transferring groups other than amino-acyl groups"/>
    <property type="evidence" value="ECO:0007669"/>
    <property type="project" value="InterPro"/>
</dbReference>
<dbReference type="EMBL" id="CAOF01000117">
    <property type="protein sequence ID" value="CCO47180.1"/>
    <property type="molecule type" value="Genomic_DNA"/>
</dbReference>
<name>A0AAV2VRT6_9VIBR</name>
<dbReference type="InterPro" id="IPR000182">
    <property type="entry name" value="GNAT_dom"/>
</dbReference>
<dbReference type="SUPFAM" id="SSF55729">
    <property type="entry name" value="Acyl-CoA N-acyltransferases (Nat)"/>
    <property type="match status" value="1"/>
</dbReference>
<dbReference type="Proteomes" id="UP000018211">
    <property type="component" value="Unassembled WGS sequence"/>
</dbReference>
<dbReference type="AlphaFoldDB" id="A0AAV2VRT6"/>
<dbReference type="Gene3D" id="3.40.630.30">
    <property type="match status" value="1"/>
</dbReference>
<dbReference type="RefSeq" id="WP_022612075.1">
    <property type="nucleotide sequence ID" value="NZ_LK391965.1"/>
</dbReference>
<dbReference type="Pfam" id="PF13302">
    <property type="entry name" value="Acetyltransf_3"/>
    <property type="match status" value="1"/>
</dbReference>
<dbReference type="InterPro" id="IPR016181">
    <property type="entry name" value="Acyl_CoA_acyltransferase"/>
</dbReference>
<sequence length="181" mass="20984">MFEIVTERLILRDFIPKDVSSYVRLTQDEKYQRFYDEEDCSVEKAEFLVNFFVEQALEIPRSKYQLAIVLKDTSQVIGTCGIRVEADHQASMGCGVAREFQGAGYAQEAAEAIADFGFETLNVNRLYAETISANKAAIAMCRQFGMRKEAEFVEHRFFKERWWNTVIYAILKSEWNEKKDS</sequence>
<feature type="domain" description="N-acetyltransferase" evidence="1">
    <location>
        <begin position="9"/>
        <end position="164"/>
    </location>
</feature>
<evidence type="ECO:0000259" key="1">
    <source>
        <dbReference type="PROSITE" id="PS51186"/>
    </source>
</evidence>
<protein>
    <submittedName>
        <fullName evidence="2">Acyl-CoA N-acyltransferase</fullName>
    </submittedName>
</protein>
<dbReference type="InterPro" id="IPR051531">
    <property type="entry name" value="N-acetyltransferase"/>
</dbReference>
<reference evidence="2 3" key="1">
    <citation type="journal article" date="2013" name="ISME J.">
        <title>Comparative genomics of pathogenic lineages of Vibrio nigripulchritudo identifies virulence-associated traits.</title>
        <authorList>
            <person name="Goudenege D."/>
            <person name="Labreuche Y."/>
            <person name="Krin E."/>
            <person name="Ansquer D."/>
            <person name="Mangenot S."/>
            <person name="Calteau A."/>
            <person name="Medigue C."/>
            <person name="Mazel D."/>
            <person name="Polz M.F."/>
            <person name="Le Roux F."/>
        </authorList>
    </citation>
    <scope>NUCLEOTIDE SEQUENCE [LARGE SCALE GENOMIC DNA]</scope>
    <source>
        <strain evidence="2 3">SOn1</strain>
    </source>
</reference>
<evidence type="ECO:0000313" key="3">
    <source>
        <dbReference type="Proteomes" id="UP000018211"/>
    </source>
</evidence>
<proteinExistence type="predicted"/>
<gene>
    <name evidence="2" type="ORF">VIBNISOn1_270006</name>
</gene>
<organism evidence="2 3">
    <name type="scientific">Vibrio nigripulchritudo SOn1</name>
    <dbReference type="NCBI Taxonomy" id="1238450"/>
    <lineage>
        <taxon>Bacteria</taxon>
        <taxon>Pseudomonadati</taxon>
        <taxon>Pseudomonadota</taxon>
        <taxon>Gammaproteobacteria</taxon>
        <taxon>Vibrionales</taxon>
        <taxon>Vibrionaceae</taxon>
        <taxon>Vibrio</taxon>
    </lineage>
</organism>
<dbReference type="PROSITE" id="PS51186">
    <property type="entry name" value="GNAT"/>
    <property type="match status" value="1"/>
</dbReference>
<dbReference type="PANTHER" id="PTHR43792">
    <property type="entry name" value="GNAT FAMILY, PUTATIVE (AFU_ORTHOLOGUE AFUA_3G00765)-RELATED-RELATED"/>
    <property type="match status" value="1"/>
</dbReference>